<keyword evidence="9" id="KW-0325">Glycoprotein</keyword>
<dbReference type="SUPFAM" id="SSF82895">
    <property type="entry name" value="TSP-1 type 1 repeat"/>
    <property type="match status" value="5"/>
</dbReference>
<sequence>MKFCSITYSIFVFSSLCFVAAITKHDFRYISHKDLQPSLNKFALEGATSYSQMLFDVARDQMFIGARDSLYRLHLSKLKLLEAVKWEATPEKRRSCIYKGQDEENCHNFIKILLTNGHQIFTCGTNAFSPLCSWRNIDDLSNVTQILDGVAKCPYDPAASVTGFLSNTYEYFFGGTTDFSSSDSLISKNINGAPLLRTKQYNSFWLNDPQFVGSFETADFAYFLFRETAVEYINCGKAVYSRIARVCKNDQGGNTMLKDNWTTFIKARLNCSMSGEYPFYYNEIQGAQYIPEENIVYATFTTPSNSIAGSAMCAFNMTAIDDAFNGPFKFQNDMDSAWTRHEVPNRDHLDCKLPRHNNLLETSRYQLMDSAIQATTLDPLHSTELERFTHITVDVIASKNYRHIHVIYIATEDGLIKKLTVLPRSKTACIVEVWQVISNPKDSIKNMQFLKETNSIYVTTEEGLITIPVDHCRRHSSKESCLNAMDPYCGWNELEDRCTTAPDGDPHHKYWKQLMNSCPVLNTPINGGWSSWSDWQPCYHRISFETDDDQCLCQTRQCNNPSPANGGLSCTGALVAVSNCTVHGGWSEWSSWSSCSATCGTAVKTRFRSCSNPAPAFGGRVCVGQDRTEAFCAEIPPCPTEPTDGGWSAWSPWSLCSSNCGGGFKTRQRRCDNPSPRNGGQHCRGNDIEYEKCNEHMCKEHKQLQSTEWVTDYNISNRHYHQKRIKITCKAPVKHAQQIKIFVKDESQICHSNKCESDDIDHTGWSSWTNWSECSASCGGGTQSRTRYCFRGNCQGPGTQTKDCNKHACEDSWGCWTEWSPCNVSCGWGVKTRYRECLGQTCKGEETEKQACQDQSCENILGWGNWTEWSLCDENDLQYRKRTCYTDHPGPHMCQGNAVQARMCVGNILTNEINAYGVQAFDCSCTKSNLSLFFLGLILGLSPIIIYLVFNTIKKKKHRVPSSPHYITESNPYIAVPVRECKTTLKKQNSYNVNNGTIKSKFDFEFVPTLKTHNNDMKNGHAKQYYDSDKHLYE</sequence>
<dbReference type="Pfam" id="PF01403">
    <property type="entry name" value="Sema"/>
    <property type="match status" value="1"/>
</dbReference>
<dbReference type="Pfam" id="PF00090">
    <property type="entry name" value="TSP_1"/>
    <property type="match status" value="5"/>
</dbReference>
<dbReference type="GO" id="GO:0071526">
    <property type="term" value="P:semaphorin-plexin signaling pathway"/>
    <property type="evidence" value="ECO:0007669"/>
    <property type="project" value="TreeGrafter"/>
</dbReference>
<evidence type="ECO:0000256" key="11">
    <source>
        <dbReference type="SAM" id="Phobius"/>
    </source>
</evidence>
<dbReference type="Pfam" id="PF23260">
    <property type="entry name" value="TSP1_2"/>
    <property type="match status" value="1"/>
</dbReference>
<dbReference type="Gene3D" id="3.30.1680.10">
    <property type="entry name" value="ligand-binding face of the semaphorins, domain 2"/>
    <property type="match status" value="1"/>
</dbReference>
<dbReference type="AlphaFoldDB" id="A0A9N9QID7"/>
<dbReference type="EMBL" id="OU892277">
    <property type="protein sequence ID" value="CAG9759820.1"/>
    <property type="molecule type" value="Genomic_DNA"/>
</dbReference>
<evidence type="ECO:0000256" key="4">
    <source>
        <dbReference type="ARBA" id="ARBA00022782"/>
    </source>
</evidence>
<comment type="subcellular location">
    <subcellularLocation>
        <location evidence="1">Membrane</location>
        <topology evidence="1">Single-pass membrane protein</topology>
    </subcellularLocation>
</comment>
<comment type="caution">
    <text evidence="10">Lacks conserved residue(s) required for the propagation of feature annotation.</text>
</comment>
<evidence type="ECO:0000313" key="14">
    <source>
        <dbReference type="Proteomes" id="UP001152799"/>
    </source>
</evidence>
<keyword evidence="3" id="KW-0677">Repeat</keyword>
<keyword evidence="14" id="KW-1185">Reference proteome</keyword>
<dbReference type="SUPFAM" id="SSF103575">
    <property type="entry name" value="Plexin repeat"/>
    <property type="match status" value="1"/>
</dbReference>
<evidence type="ECO:0000259" key="12">
    <source>
        <dbReference type="PROSITE" id="PS51004"/>
    </source>
</evidence>
<dbReference type="FunFam" id="2.130.10.10:FF:001151">
    <property type="entry name" value="Semaphorin 5C"/>
    <property type="match status" value="1"/>
</dbReference>
<dbReference type="Gene3D" id="2.20.100.10">
    <property type="entry name" value="Thrombospondin type-1 (TSP1) repeat"/>
    <property type="match status" value="5"/>
</dbReference>
<keyword evidence="8" id="KW-1015">Disulfide bond</keyword>
<dbReference type="OrthoDB" id="9988752at2759"/>
<reference evidence="13" key="1">
    <citation type="submission" date="2022-01" db="EMBL/GenBank/DDBJ databases">
        <authorList>
            <person name="King R."/>
        </authorList>
    </citation>
    <scope>NUCLEOTIDE SEQUENCE</scope>
</reference>
<dbReference type="PRINTS" id="PR01705">
    <property type="entry name" value="TSP1REPEAT"/>
</dbReference>
<keyword evidence="2 11" id="KW-0812">Transmembrane</keyword>
<evidence type="ECO:0000256" key="1">
    <source>
        <dbReference type="ARBA" id="ARBA00004167"/>
    </source>
</evidence>
<dbReference type="SMART" id="SM00423">
    <property type="entry name" value="PSI"/>
    <property type="match status" value="1"/>
</dbReference>
<dbReference type="Proteomes" id="UP001152799">
    <property type="component" value="Chromosome 1"/>
</dbReference>
<keyword evidence="5" id="KW-0524">Neurogenesis</keyword>
<dbReference type="InterPro" id="IPR036383">
    <property type="entry name" value="TSP1_rpt_sf"/>
</dbReference>
<dbReference type="PROSITE" id="PS51004">
    <property type="entry name" value="SEMA"/>
    <property type="match status" value="1"/>
</dbReference>
<dbReference type="PANTHER" id="PTHR11036">
    <property type="entry name" value="SEMAPHORIN"/>
    <property type="match status" value="1"/>
</dbReference>
<dbReference type="InterPro" id="IPR001627">
    <property type="entry name" value="Semap_dom"/>
</dbReference>
<dbReference type="InterPro" id="IPR036352">
    <property type="entry name" value="Semap_dom_sf"/>
</dbReference>
<dbReference type="SMART" id="SM00209">
    <property type="entry name" value="TSP1"/>
    <property type="match status" value="5"/>
</dbReference>
<evidence type="ECO:0000313" key="13">
    <source>
        <dbReference type="EMBL" id="CAG9759820.1"/>
    </source>
</evidence>
<dbReference type="SMART" id="SM00630">
    <property type="entry name" value="Sema"/>
    <property type="match status" value="1"/>
</dbReference>
<dbReference type="GO" id="GO:0005886">
    <property type="term" value="C:plasma membrane"/>
    <property type="evidence" value="ECO:0007669"/>
    <property type="project" value="TreeGrafter"/>
</dbReference>
<dbReference type="InterPro" id="IPR057563">
    <property type="entry name" value="Sema5A/B-like_TSP-1"/>
</dbReference>
<evidence type="ECO:0000256" key="10">
    <source>
        <dbReference type="PROSITE-ProRule" id="PRU00352"/>
    </source>
</evidence>
<evidence type="ECO:0000256" key="2">
    <source>
        <dbReference type="ARBA" id="ARBA00022692"/>
    </source>
</evidence>
<dbReference type="InterPro" id="IPR027231">
    <property type="entry name" value="Semaphorin"/>
</dbReference>
<organism evidence="13 14">
    <name type="scientific">Ceutorhynchus assimilis</name>
    <name type="common">cabbage seed weevil</name>
    <dbReference type="NCBI Taxonomy" id="467358"/>
    <lineage>
        <taxon>Eukaryota</taxon>
        <taxon>Metazoa</taxon>
        <taxon>Ecdysozoa</taxon>
        <taxon>Arthropoda</taxon>
        <taxon>Hexapoda</taxon>
        <taxon>Insecta</taxon>
        <taxon>Pterygota</taxon>
        <taxon>Neoptera</taxon>
        <taxon>Endopterygota</taxon>
        <taxon>Coleoptera</taxon>
        <taxon>Polyphaga</taxon>
        <taxon>Cucujiformia</taxon>
        <taxon>Curculionidae</taxon>
        <taxon>Ceutorhynchinae</taxon>
        <taxon>Ceutorhynchus</taxon>
    </lineage>
</organism>
<gene>
    <name evidence="13" type="ORF">CEUTPL_LOCUS561</name>
</gene>
<keyword evidence="4" id="KW-0221">Differentiation</keyword>
<accession>A0A9N9QID7</accession>
<keyword evidence="7 11" id="KW-0472">Membrane</keyword>
<evidence type="ECO:0000256" key="8">
    <source>
        <dbReference type="ARBA" id="ARBA00023157"/>
    </source>
</evidence>
<dbReference type="PROSITE" id="PS50092">
    <property type="entry name" value="TSP1"/>
    <property type="match status" value="5"/>
</dbReference>
<dbReference type="FunFam" id="2.20.100.10:FF:000007">
    <property type="entry name" value="Thrombospondin 1"/>
    <property type="match status" value="1"/>
</dbReference>
<dbReference type="SUPFAM" id="SSF101912">
    <property type="entry name" value="Sema domain"/>
    <property type="match status" value="1"/>
</dbReference>
<evidence type="ECO:0000256" key="7">
    <source>
        <dbReference type="ARBA" id="ARBA00023136"/>
    </source>
</evidence>
<name>A0A9N9QID7_9CUCU</name>
<dbReference type="GO" id="GO:0007411">
    <property type="term" value="P:axon guidance"/>
    <property type="evidence" value="ECO:0007669"/>
    <property type="project" value="TreeGrafter"/>
</dbReference>
<evidence type="ECO:0000256" key="5">
    <source>
        <dbReference type="ARBA" id="ARBA00022902"/>
    </source>
</evidence>
<evidence type="ECO:0000256" key="6">
    <source>
        <dbReference type="ARBA" id="ARBA00022989"/>
    </source>
</evidence>
<dbReference type="GO" id="GO:0045499">
    <property type="term" value="F:chemorepellent activity"/>
    <property type="evidence" value="ECO:0007669"/>
    <property type="project" value="TreeGrafter"/>
</dbReference>
<evidence type="ECO:0000256" key="9">
    <source>
        <dbReference type="ARBA" id="ARBA00023180"/>
    </source>
</evidence>
<keyword evidence="6 11" id="KW-1133">Transmembrane helix</keyword>
<proteinExistence type="predicted"/>
<dbReference type="InterPro" id="IPR000884">
    <property type="entry name" value="TSP1_rpt"/>
</dbReference>
<dbReference type="PANTHER" id="PTHR11036:SF79">
    <property type="entry name" value="SEMAPHORIN 5C, ISOFORM A"/>
    <property type="match status" value="1"/>
</dbReference>
<dbReference type="Gene3D" id="2.130.10.10">
    <property type="entry name" value="YVTN repeat-like/Quinoprotein amine dehydrogenase"/>
    <property type="match status" value="1"/>
</dbReference>
<protein>
    <recommendedName>
        <fullName evidence="12">Sema domain-containing protein</fullName>
    </recommendedName>
</protein>
<dbReference type="FunFam" id="2.20.100.10:FF:000021">
    <property type="entry name" value="semaphorin-5B isoform X1"/>
    <property type="match status" value="1"/>
</dbReference>
<dbReference type="InterPro" id="IPR015943">
    <property type="entry name" value="WD40/YVTN_repeat-like_dom_sf"/>
</dbReference>
<feature type="transmembrane region" description="Helical" evidence="11">
    <location>
        <begin position="930"/>
        <end position="950"/>
    </location>
</feature>
<evidence type="ECO:0000256" key="3">
    <source>
        <dbReference type="ARBA" id="ARBA00022737"/>
    </source>
</evidence>
<dbReference type="GO" id="GO:0030335">
    <property type="term" value="P:positive regulation of cell migration"/>
    <property type="evidence" value="ECO:0007669"/>
    <property type="project" value="TreeGrafter"/>
</dbReference>
<feature type="domain" description="Sema" evidence="12">
    <location>
        <begin position="27"/>
        <end position="469"/>
    </location>
</feature>
<dbReference type="GO" id="GO:0030215">
    <property type="term" value="F:semaphorin receptor binding"/>
    <property type="evidence" value="ECO:0007669"/>
    <property type="project" value="InterPro"/>
</dbReference>
<dbReference type="InterPro" id="IPR016201">
    <property type="entry name" value="PSI"/>
</dbReference>
<dbReference type="FunFam" id="2.20.100.10:FF:000001">
    <property type="entry name" value="semaphorin-5A isoform X1"/>
    <property type="match status" value="1"/>
</dbReference>